<proteinExistence type="predicted"/>
<dbReference type="EMBL" id="AZEY01000066">
    <property type="protein sequence ID" value="KRL65518.1"/>
    <property type="molecule type" value="Genomic_DNA"/>
</dbReference>
<reference evidence="2 3" key="1">
    <citation type="journal article" date="2015" name="Genome Announc.">
        <title>Expanding the biotechnology potential of lactobacilli through comparative genomics of 213 strains and associated genera.</title>
        <authorList>
            <person name="Sun Z."/>
            <person name="Harris H.M."/>
            <person name="McCann A."/>
            <person name="Guo C."/>
            <person name="Argimon S."/>
            <person name="Zhang W."/>
            <person name="Yang X."/>
            <person name="Jeffery I.B."/>
            <person name="Cooney J.C."/>
            <person name="Kagawa T.F."/>
            <person name="Liu W."/>
            <person name="Song Y."/>
            <person name="Salvetti E."/>
            <person name="Wrobel A."/>
            <person name="Rasinkangas P."/>
            <person name="Parkhill J."/>
            <person name="Rea M.C."/>
            <person name="O'Sullivan O."/>
            <person name="Ritari J."/>
            <person name="Douillard F.P."/>
            <person name="Paul Ross R."/>
            <person name="Yang R."/>
            <person name="Briner A.E."/>
            <person name="Felis G.E."/>
            <person name="de Vos W.M."/>
            <person name="Barrangou R."/>
            <person name="Klaenhammer T.R."/>
            <person name="Caufield P.W."/>
            <person name="Cui Y."/>
            <person name="Zhang H."/>
            <person name="O'Toole P.W."/>
        </authorList>
    </citation>
    <scope>NUCLEOTIDE SEQUENCE [LARGE SCALE GENOMIC DNA]</scope>
    <source>
        <strain evidence="2 3">DSM 14421</strain>
    </source>
</reference>
<dbReference type="PATRIC" id="fig|1423739.3.peg.72"/>
<evidence type="ECO:0000313" key="2">
    <source>
        <dbReference type="EMBL" id="KRL65518.1"/>
    </source>
</evidence>
<evidence type="ECO:0000256" key="1">
    <source>
        <dbReference type="SAM" id="Phobius"/>
    </source>
</evidence>
<accession>A0A0R1SAQ5</accession>
<keyword evidence="1" id="KW-1133">Transmembrane helix</keyword>
<keyword evidence="1" id="KW-0472">Membrane</keyword>
<comment type="caution">
    <text evidence="2">The sequence shown here is derived from an EMBL/GenBank/DDBJ whole genome shotgun (WGS) entry which is preliminary data.</text>
</comment>
<dbReference type="AlphaFoldDB" id="A0A0R1SAQ5"/>
<feature type="transmembrane region" description="Helical" evidence="1">
    <location>
        <begin position="45"/>
        <end position="70"/>
    </location>
</feature>
<feature type="transmembrane region" description="Helical" evidence="1">
    <location>
        <begin position="91"/>
        <end position="112"/>
    </location>
</feature>
<sequence length="218" mass="25469">MYSFALVIKERSAPYPIWMHTFYFAHDSMGAIVFALAAIKYHNFWLFWGASGALVIWNLFEVFNLYKAIYVERDAIWGHLYKTGKVSIKDAWIKVVSQLCIMIGVVNLFRVFMHDPFMFKWFIFTNVLIAIAPGLYWEERKTQVGASKGLAIVIILGTINSFLPTNMWALVSPMFRFNENPWFYILGAVAILYSVRAYFVYDRLAKKPQRLFGRKTVW</sequence>
<evidence type="ECO:0000313" key="3">
    <source>
        <dbReference type="Proteomes" id="UP000052013"/>
    </source>
</evidence>
<dbReference type="Proteomes" id="UP000052013">
    <property type="component" value="Unassembled WGS sequence"/>
</dbReference>
<protein>
    <submittedName>
        <fullName evidence="2">Uncharacterized protein</fullName>
    </submittedName>
</protein>
<gene>
    <name evidence="2" type="ORF">FC85_GL000067</name>
</gene>
<name>A0A0R1SAQ5_9LACO</name>
<feature type="transmembrane region" description="Helical" evidence="1">
    <location>
        <begin position="21"/>
        <end position="39"/>
    </location>
</feature>
<dbReference type="STRING" id="1423739.FC85_GL000067"/>
<feature type="transmembrane region" description="Helical" evidence="1">
    <location>
        <begin position="118"/>
        <end position="137"/>
    </location>
</feature>
<feature type="transmembrane region" description="Helical" evidence="1">
    <location>
        <begin position="149"/>
        <end position="170"/>
    </location>
</feature>
<organism evidence="2 3">
    <name type="scientific">Lentilactobacillus diolivorans DSM 14421</name>
    <dbReference type="NCBI Taxonomy" id="1423739"/>
    <lineage>
        <taxon>Bacteria</taxon>
        <taxon>Bacillati</taxon>
        <taxon>Bacillota</taxon>
        <taxon>Bacilli</taxon>
        <taxon>Lactobacillales</taxon>
        <taxon>Lactobacillaceae</taxon>
        <taxon>Lentilactobacillus</taxon>
    </lineage>
</organism>
<feature type="transmembrane region" description="Helical" evidence="1">
    <location>
        <begin position="182"/>
        <end position="201"/>
    </location>
</feature>
<keyword evidence="1" id="KW-0812">Transmembrane</keyword>